<proteinExistence type="predicted"/>
<dbReference type="EMBL" id="AMCI01006315">
    <property type="protein sequence ID" value="EJW94547.1"/>
    <property type="molecule type" value="Genomic_DNA"/>
</dbReference>
<comment type="caution">
    <text evidence="1">The sequence shown here is derived from an EMBL/GenBank/DDBJ whole genome shotgun (WGS) entry which is preliminary data.</text>
</comment>
<organism evidence="1">
    <name type="scientific">gut metagenome</name>
    <dbReference type="NCBI Taxonomy" id="749906"/>
    <lineage>
        <taxon>unclassified sequences</taxon>
        <taxon>metagenomes</taxon>
        <taxon>organismal metagenomes</taxon>
    </lineage>
</organism>
<evidence type="ECO:0000313" key="1">
    <source>
        <dbReference type="EMBL" id="EJW94547.1"/>
    </source>
</evidence>
<name>J9FYE8_9ZZZZ</name>
<reference evidence="1" key="1">
    <citation type="journal article" date="2012" name="PLoS ONE">
        <title>Gene sets for utilization of primary and secondary nutrition supplies in the distal gut of endangered iberian lynx.</title>
        <authorList>
            <person name="Alcaide M."/>
            <person name="Messina E."/>
            <person name="Richter M."/>
            <person name="Bargiela R."/>
            <person name="Peplies J."/>
            <person name="Huws S.A."/>
            <person name="Newbold C.J."/>
            <person name="Golyshin P.N."/>
            <person name="Simon M.A."/>
            <person name="Lopez G."/>
            <person name="Yakimov M.M."/>
            <person name="Ferrer M."/>
        </authorList>
    </citation>
    <scope>NUCLEOTIDE SEQUENCE</scope>
</reference>
<protein>
    <submittedName>
        <fullName evidence="1">Uncharacterized protein</fullName>
    </submittedName>
</protein>
<gene>
    <name evidence="1" type="ORF">EVA_17345</name>
</gene>
<sequence length="46" mass="5004">MRIIHLHCGPCPAGSVDSLCGHILEVGVEQVKFHFPLALHLEVDGQ</sequence>
<dbReference type="AlphaFoldDB" id="J9FYE8"/>
<accession>J9FYE8</accession>